<dbReference type="OrthoDB" id="1666403at2"/>
<sequence length="574" mass="64196">MSEQITLSTRDRVLRRIKALELERSSWWGHWKQINDVLIPRSGRFFVTDVNRGERKNDILDDTGTAALTTLGAGMQSGMTSPARPWVRLETDDPELMENANVSKWLDDVTRTILNVFARSNTYNSLHSMYEELGAFGTACAVVLPDYKNVIHFYPLTIGEYSLAASDRNEIDTLGRHFQMTVMQIVQRFVAQGSAERKSGSWDWSNVSTQVKNAWDSHNLDIWIPLYQLIDPRLERDPLKLDSKNMPWRSIIIESSGSDDKVLRESGYKRFPVLAPRWQVTGNDTYGSNCPGMRALGGILQLQHEHKRKLQGIDFQVQPPIMVPTSLKGQDSDFLPGGVTYYDAMSGQAQPARSAWDVQLDLQHLLLDIQDVRQLIRSAFFTDVFLSMDNMPGIQPRNEREVQERHEEKLMMLGPVTERQQGELLTPLVNIAFDACMEAGILPEPPEELQGVELKMEFVSVLAQAQRSTAMAGVDRWIGAIGAIAAAKQDPSVWDNADTDQVVQDAAGYLGVSPEMARGKEDVQAIRESRAKAQQAMAQQQQAAQAAETAKTLAQAPVTPDNALGQVVRGFSNQ</sequence>
<accession>A0A3S0Z5D3</accession>
<name>A0A3S0Z5D3_9BURK</name>
<comment type="caution">
    <text evidence="5">The sequence shown here is derived from an EMBL/GenBank/DDBJ whole genome shotgun (WGS) entry which is preliminary data.</text>
</comment>
<comment type="subcellular location">
    <subcellularLocation>
        <location evidence="1">Virion</location>
    </subcellularLocation>
</comment>
<gene>
    <name evidence="5" type="ORF">EJP67_18570</name>
</gene>
<dbReference type="InterPro" id="IPR020991">
    <property type="entry name" value="Connector_podovirus"/>
</dbReference>
<dbReference type="Proteomes" id="UP000281118">
    <property type="component" value="Unassembled WGS sequence"/>
</dbReference>
<feature type="coiled-coil region" evidence="4">
    <location>
        <begin position="523"/>
        <end position="550"/>
    </location>
</feature>
<keyword evidence="4" id="KW-0175">Coiled coil</keyword>
<reference evidence="5 6" key="1">
    <citation type="submission" date="2018-12" db="EMBL/GenBank/DDBJ databases">
        <title>The genome sequences of Variovorax guangxiensis DSM 27352.</title>
        <authorList>
            <person name="Gao J."/>
            <person name="Sun J."/>
        </authorList>
    </citation>
    <scope>NUCLEOTIDE SEQUENCE [LARGE SCALE GENOMIC DNA]</scope>
    <source>
        <strain evidence="5 6">DSM 27352</strain>
    </source>
</reference>
<evidence type="ECO:0000256" key="1">
    <source>
        <dbReference type="ARBA" id="ARBA00004328"/>
    </source>
</evidence>
<proteinExistence type="predicted"/>
<evidence type="ECO:0000256" key="2">
    <source>
        <dbReference type="ARBA" id="ARBA00022612"/>
    </source>
</evidence>
<dbReference type="AlphaFoldDB" id="A0A3S0Z5D3"/>
<evidence type="ECO:0000256" key="4">
    <source>
        <dbReference type="SAM" id="Coils"/>
    </source>
</evidence>
<organism evidence="5 6">
    <name type="scientific">Variovorax guangxiensis</name>
    <dbReference type="NCBI Taxonomy" id="1775474"/>
    <lineage>
        <taxon>Bacteria</taxon>
        <taxon>Pseudomonadati</taxon>
        <taxon>Pseudomonadota</taxon>
        <taxon>Betaproteobacteria</taxon>
        <taxon>Burkholderiales</taxon>
        <taxon>Comamonadaceae</taxon>
        <taxon>Variovorax</taxon>
    </lineage>
</organism>
<evidence type="ECO:0000256" key="3">
    <source>
        <dbReference type="ARBA" id="ARBA00023219"/>
    </source>
</evidence>
<dbReference type="Pfam" id="PF12236">
    <property type="entry name" value="Head-tail_con"/>
    <property type="match status" value="1"/>
</dbReference>
<dbReference type="RefSeq" id="WP_126023180.1">
    <property type="nucleotide sequence ID" value="NZ_RXFT01000007.1"/>
</dbReference>
<dbReference type="EMBL" id="RXFT01000007">
    <property type="protein sequence ID" value="RUR69066.1"/>
    <property type="molecule type" value="Genomic_DNA"/>
</dbReference>
<keyword evidence="2" id="KW-1188">Viral release from host cell</keyword>
<evidence type="ECO:0000313" key="5">
    <source>
        <dbReference type="EMBL" id="RUR69066.1"/>
    </source>
</evidence>
<keyword evidence="3" id="KW-0231">Viral genome packaging</keyword>
<evidence type="ECO:0000313" key="6">
    <source>
        <dbReference type="Proteomes" id="UP000281118"/>
    </source>
</evidence>
<protein>
    <submittedName>
        <fullName evidence="5">Phage head-tail adapter protein</fullName>
    </submittedName>
</protein>